<dbReference type="EMBL" id="BPVZ01000279">
    <property type="protein sequence ID" value="GKV49001.1"/>
    <property type="molecule type" value="Genomic_DNA"/>
</dbReference>
<dbReference type="Proteomes" id="UP001054252">
    <property type="component" value="Unassembled WGS sequence"/>
</dbReference>
<protein>
    <recommendedName>
        <fullName evidence="3">Methyltransferase FkbM domain-containing protein</fullName>
    </recommendedName>
</protein>
<name>A0AAV5MJL9_9ROSI</name>
<evidence type="ECO:0000313" key="1">
    <source>
        <dbReference type="EMBL" id="GKV49001.1"/>
    </source>
</evidence>
<proteinExistence type="predicted"/>
<evidence type="ECO:0000313" key="2">
    <source>
        <dbReference type="Proteomes" id="UP001054252"/>
    </source>
</evidence>
<dbReference type="AlphaFoldDB" id="A0AAV5MJL9"/>
<gene>
    <name evidence="1" type="ORF">SLEP1_g55775</name>
</gene>
<evidence type="ECO:0008006" key="3">
    <source>
        <dbReference type="Google" id="ProtNLM"/>
    </source>
</evidence>
<sequence>MIFSSGNVAFISCIDPLNIFSTSFNLSSTLLFVDVEGTDFLEVGTFAKQRTLPFLSDPFTLKNTSSHQDVVSSNALAEQVDSLMQFLSCSY</sequence>
<organism evidence="1 2">
    <name type="scientific">Rubroshorea leprosula</name>
    <dbReference type="NCBI Taxonomy" id="152421"/>
    <lineage>
        <taxon>Eukaryota</taxon>
        <taxon>Viridiplantae</taxon>
        <taxon>Streptophyta</taxon>
        <taxon>Embryophyta</taxon>
        <taxon>Tracheophyta</taxon>
        <taxon>Spermatophyta</taxon>
        <taxon>Magnoliopsida</taxon>
        <taxon>eudicotyledons</taxon>
        <taxon>Gunneridae</taxon>
        <taxon>Pentapetalae</taxon>
        <taxon>rosids</taxon>
        <taxon>malvids</taxon>
        <taxon>Malvales</taxon>
        <taxon>Dipterocarpaceae</taxon>
        <taxon>Rubroshorea</taxon>
    </lineage>
</organism>
<keyword evidence="2" id="KW-1185">Reference proteome</keyword>
<comment type="caution">
    <text evidence="1">The sequence shown here is derived from an EMBL/GenBank/DDBJ whole genome shotgun (WGS) entry which is preliminary data.</text>
</comment>
<reference evidence="1 2" key="1">
    <citation type="journal article" date="2021" name="Commun. Biol.">
        <title>The genome of Shorea leprosula (Dipterocarpaceae) highlights the ecological relevance of drought in aseasonal tropical rainforests.</title>
        <authorList>
            <person name="Ng K.K.S."/>
            <person name="Kobayashi M.J."/>
            <person name="Fawcett J.A."/>
            <person name="Hatakeyama M."/>
            <person name="Paape T."/>
            <person name="Ng C.H."/>
            <person name="Ang C.C."/>
            <person name="Tnah L.H."/>
            <person name="Lee C.T."/>
            <person name="Nishiyama T."/>
            <person name="Sese J."/>
            <person name="O'Brien M.J."/>
            <person name="Copetti D."/>
            <person name="Mohd Noor M.I."/>
            <person name="Ong R.C."/>
            <person name="Putra M."/>
            <person name="Sireger I.Z."/>
            <person name="Indrioko S."/>
            <person name="Kosugi Y."/>
            <person name="Izuno A."/>
            <person name="Isagi Y."/>
            <person name="Lee S.L."/>
            <person name="Shimizu K.K."/>
        </authorList>
    </citation>
    <scope>NUCLEOTIDE SEQUENCE [LARGE SCALE GENOMIC DNA]</scope>
    <source>
        <strain evidence="1">214</strain>
    </source>
</reference>
<accession>A0AAV5MJL9</accession>